<comment type="caution">
    <text evidence="1">The sequence shown here is derived from an EMBL/GenBank/DDBJ whole genome shotgun (WGS) entry which is preliminary data.</text>
</comment>
<evidence type="ECO:0000313" key="2">
    <source>
        <dbReference type="Proteomes" id="UP001501788"/>
    </source>
</evidence>
<protein>
    <submittedName>
        <fullName evidence="1">Uncharacterized protein</fullName>
    </submittedName>
</protein>
<evidence type="ECO:0000313" key="1">
    <source>
        <dbReference type="EMBL" id="GAA4426601.1"/>
    </source>
</evidence>
<organism evidence="1 2">
    <name type="scientific">Acidovorax lacteus</name>
    <dbReference type="NCBI Taxonomy" id="1924988"/>
    <lineage>
        <taxon>Bacteria</taxon>
        <taxon>Pseudomonadati</taxon>
        <taxon>Pseudomonadota</taxon>
        <taxon>Betaproteobacteria</taxon>
        <taxon>Burkholderiales</taxon>
        <taxon>Comamonadaceae</taxon>
        <taxon>Acidovorax</taxon>
    </lineage>
</organism>
<proteinExistence type="predicted"/>
<accession>A0ABP8LDX3</accession>
<keyword evidence="2" id="KW-1185">Reference proteome</keyword>
<sequence>MLSTTTRYQLGVEARSSVTYLFNDLTARIRANFDTATVSAAHYLYSDNWAAQQSATLTAPSPSCAASGGSNCSMNELAAFDLWEMRSAARRQMPQGALQISGDAAQGMVATYMWFDKDNTDTDAVGAATLKSAPTCVATMNAIEQQSCCPAAAAAPAGVRCLNLRFVP</sequence>
<dbReference type="EMBL" id="BAABEX010000024">
    <property type="protein sequence ID" value="GAA4426601.1"/>
    <property type="molecule type" value="Genomic_DNA"/>
</dbReference>
<dbReference type="Proteomes" id="UP001501788">
    <property type="component" value="Unassembled WGS sequence"/>
</dbReference>
<gene>
    <name evidence="1" type="ORF">GCM10023090_22860</name>
</gene>
<reference evidence="2" key="1">
    <citation type="journal article" date="2019" name="Int. J. Syst. Evol. Microbiol.">
        <title>The Global Catalogue of Microorganisms (GCM) 10K type strain sequencing project: providing services to taxonomists for standard genome sequencing and annotation.</title>
        <authorList>
            <consortium name="The Broad Institute Genomics Platform"/>
            <consortium name="The Broad Institute Genome Sequencing Center for Infectious Disease"/>
            <person name="Wu L."/>
            <person name="Ma J."/>
        </authorList>
    </citation>
    <scope>NUCLEOTIDE SEQUENCE [LARGE SCALE GENOMIC DNA]</scope>
    <source>
        <strain evidence="2">JCM 31890</strain>
    </source>
</reference>
<name>A0ABP8LDX3_9BURK</name>